<reference evidence="2 3" key="1">
    <citation type="submission" date="2012-08" db="EMBL/GenBank/DDBJ databases">
        <title>Whole genome shotgun sequence of Austwickia chelonae NBRC 105200.</title>
        <authorList>
            <person name="Yoshida I."/>
            <person name="Hosoyama A."/>
            <person name="Tsuchikane K."/>
            <person name="Katsumata H."/>
            <person name="Ando Y."/>
            <person name="Ohji S."/>
            <person name="Hamada M."/>
            <person name="Tamura T."/>
            <person name="Yamazoe A."/>
            <person name="Yamazaki S."/>
            <person name="Fujita N."/>
        </authorList>
    </citation>
    <scope>NUCLEOTIDE SEQUENCE [LARGE SCALE GENOMIC DNA]</scope>
    <source>
        <strain evidence="2 3">NBRC 105200</strain>
    </source>
</reference>
<dbReference type="SUPFAM" id="SSF53335">
    <property type="entry name" value="S-adenosyl-L-methionine-dependent methyltransferases"/>
    <property type="match status" value="1"/>
</dbReference>
<name>K6WC76_9MICO</name>
<evidence type="ECO:0000313" key="2">
    <source>
        <dbReference type="EMBL" id="GAB79452.1"/>
    </source>
</evidence>
<dbReference type="InterPro" id="IPR029063">
    <property type="entry name" value="SAM-dependent_MTases_sf"/>
</dbReference>
<dbReference type="EMBL" id="BAGZ01000026">
    <property type="protein sequence ID" value="GAB79452.1"/>
    <property type="molecule type" value="Genomic_DNA"/>
</dbReference>
<dbReference type="NCBIfam" id="TIGR01444">
    <property type="entry name" value="fkbM_fam"/>
    <property type="match status" value="1"/>
</dbReference>
<dbReference type="RefSeq" id="WP_006504210.1">
    <property type="nucleotide sequence ID" value="NZ_BAGZ01000026.1"/>
</dbReference>
<feature type="domain" description="Methyltransferase FkbM" evidence="1">
    <location>
        <begin position="22"/>
        <end position="189"/>
    </location>
</feature>
<comment type="caution">
    <text evidence="2">The sequence shown here is derived from an EMBL/GenBank/DDBJ whole genome shotgun (WGS) entry which is preliminary data.</text>
</comment>
<organism evidence="2 3">
    <name type="scientific">Austwickia chelonae NBRC 105200</name>
    <dbReference type="NCBI Taxonomy" id="1184607"/>
    <lineage>
        <taxon>Bacteria</taxon>
        <taxon>Bacillati</taxon>
        <taxon>Actinomycetota</taxon>
        <taxon>Actinomycetes</taxon>
        <taxon>Micrococcales</taxon>
        <taxon>Dermatophilaceae</taxon>
        <taxon>Austwickia</taxon>
    </lineage>
</organism>
<dbReference type="Gene3D" id="3.40.50.150">
    <property type="entry name" value="Vaccinia Virus protein VP39"/>
    <property type="match status" value="1"/>
</dbReference>
<sequence length="281" mass="30872">MAIDIAGLWADLHPSRTLHVVDIGANPIDGDPPYRPLLDAGVCTVTGFEPQPEALARLQASAGPTETYLPHAVGDGAEHQLYRCLASGMTSLLEPDPQMLDRFHLFPEFGKVLDVDTVHTTRLDDITELGAVDYLKIDVQGSELAVFRGGRTTLARTVMIQTEVSFVPLYRGQPGIGQIDVELRDQGFLPHAMPTLKQWPLAPLVFENNPRTPRHQLLEADLVYTRGIIGAEELDDDQLKFLCVIAAGVYRSPDLAVRAAVELDRRGSLGRPVDVLLTHME</sequence>
<accession>K6WC76</accession>
<gene>
    <name evidence="2" type="ORF">AUCHE_26_00030</name>
</gene>
<dbReference type="PANTHER" id="PTHR36973">
    <property type="entry name" value="SLL1456 PROTEIN-RELATED"/>
    <property type="match status" value="1"/>
</dbReference>
<dbReference type="eggNOG" id="COG3914">
    <property type="taxonomic scope" value="Bacteria"/>
</dbReference>
<dbReference type="Pfam" id="PF05050">
    <property type="entry name" value="Methyltransf_21"/>
    <property type="match status" value="1"/>
</dbReference>
<evidence type="ECO:0000313" key="3">
    <source>
        <dbReference type="Proteomes" id="UP000008495"/>
    </source>
</evidence>
<dbReference type="GO" id="GO:0008171">
    <property type="term" value="F:O-methyltransferase activity"/>
    <property type="evidence" value="ECO:0007669"/>
    <property type="project" value="TreeGrafter"/>
</dbReference>
<dbReference type="AlphaFoldDB" id="K6WC76"/>
<dbReference type="OrthoDB" id="4104638at2"/>
<dbReference type="InterPro" id="IPR053188">
    <property type="entry name" value="FkbM_Methyltransferase"/>
</dbReference>
<dbReference type="STRING" id="100225.SAMN05421595_0217"/>
<evidence type="ECO:0000259" key="1">
    <source>
        <dbReference type="Pfam" id="PF05050"/>
    </source>
</evidence>
<keyword evidence="3" id="KW-1185">Reference proteome</keyword>
<dbReference type="InterPro" id="IPR006342">
    <property type="entry name" value="FkbM_mtfrase"/>
</dbReference>
<protein>
    <recommendedName>
        <fullName evidence="1">Methyltransferase FkbM domain-containing protein</fullName>
    </recommendedName>
</protein>
<dbReference type="PANTHER" id="PTHR36973:SF4">
    <property type="entry name" value="NODULATION PROTEIN"/>
    <property type="match status" value="1"/>
</dbReference>
<proteinExistence type="predicted"/>
<dbReference type="Proteomes" id="UP000008495">
    <property type="component" value="Unassembled WGS sequence"/>
</dbReference>